<reference evidence="2 3" key="1">
    <citation type="journal article" date="2012" name="Front. Microbiol.">
        <title>Draft Genome Sequence of the Virulent Strain 01-B526 of the Fish Pathogen Aeromonas salmonicida.</title>
        <authorList>
            <person name="Charette S.J."/>
            <person name="Brochu F."/>
            <person name="Boyle B."/>
            <person name="Filion G."/>
            <person name="Tanaka K.H."/>
            <person name="Derome N."/>
        </authorList>
    </citation>
    <scope>NUCLEOTIDE SEQUENCE [LARGE SCALE GENOMIC DNA]</scope>
    <source>
        <strain evidence="2 3">P11</strain>
    </source>
</reference>
<evidence type="ECO:0000313" key="2">
    <source>
        <dbReference type="EMBL" id="OBR90704.1"/>
    </source>
</evidence>
<name>A0A1A6AKV1_9CLOT</name>
<dbReference type="AlphaFoldDB" id="A0A1A6AKV1"/>
<organism evidence="2 3">
    <name type="scientific">Clostridium ragsdalei P11</name>
    <dbReference type="NCBI Taxonomy" id="1353534"/>
    <lineage>
        <taxon>Bacteria</taxon>
        <taxon>Bacillati</taxon>
        <taxon>Bacillota</taxon>
        <taxon>Clostridia</taxon>
        <taxon>Eubacteriales</taxon>
        <taxon>Clostridiaceae</taxon>
        <taxon>Clostridium</taxon>
    </lineage>
</organism>
<dbReference type="RefSeq" id="WP_065079430.1">
    <property type="nucleotide sequence ID" value="NZ_LROS01000055.1"/>
</dbReference>
<accession>A0A1A6AKV1</accession>
<dbReference type="Proteomes" id="UP000093954">
    <property type="component" value="Unassembled WGS sequence"/>
</dbReference>
<dbReference type="PATRIC" id="fig|1353534.3.peg.3413"/>
<sequence length="215" mass="24982">MKKVSVSGYAVCEVIQKVEVEDNATEQEIREKAEEEFKGLEEYSDGSVGVSGNATIHDISDGEVNFTESYNELVPAPMILDDADFDIKTKYKSKEAREHFYINSWKKQYPGRQYPTTSKTATLGQAIKWNKDYILQLVHLVQKEYKDYPEGWYCQICIDNQNHDIYSTTFIKEGTDIKVFYKKATEIMKLYTEQLEHITDENVEKQINHVLDEVH</sequence>
<feature type="coiled-coil region" evidence="1">
    <location>
        <begin position="15"/>
        <end position="43"/>
    </location>
</feature>
<gene>
    <name evidence="2" type="ORF">CLRAG_33520</name>
</gene>
<evidence type="ECO:0000313" key="3">
    <source>
        <dbReference type="Proteomes" id="UP000093954"/>
    </source>
</evidence>
<protein>
    <submittedName>
        <fullName evidence="2">Uncharacterized protein</fullName>
    </submittedName>
</protein>
<proteinExistence type="predicted"/>
<evidence type="ECO:0000256" key="1">
    <source>
        <dbReference type="SAM" id="Coils"/>
    </source>
</evidence>
<keyword evidence="1" id="KW-0175">Coiled coil</keyword>
<keyword evidence="3" id="KW-1185">Reference proteome</keyword>
<comment type="caution">
    <text evidence="2">The sequence shown here is derived from an EMBL/GenBank/DDBJ whole genome shotgun (WGS) entry which is preliminary data.</text>
</comment>
<dbReference type="EMBL" id="LROS01000055">
    <property type="protein sequence ID" value="OBR90704.1"/>
    <property type="molecule type" value="Genomic_DNA"/>
</dbReference>